<dbReference type="GeneID" id="19187848"/>
<dbReference type="RefSeq" id="XP_007741921.1">
    <property type="nucleotide sequence ID" value="XM_007743731.1"/>
</dbReference>
<accession>W9WZL9</accession>
<proteinExistence type="predicted"/>
<sequence length="93" mass="10434">MLPSALCWLAAVLAQPSPQSLLASPHLHGQVRWSWCEGYAALSLPFEESSCPSLMSSIGTLSRRRIHLRSSSVRRMQMLQSTTPRLWPTRKSD</sequence>
<name>W9WZL9_9EURO</name>
<evidence type="ECO:0000313" key="2">
    <source>
        <dbReference type="Proteomes" id="UP000019471"/>
    </source>
</evidence>
<dbReference type="EMBL" id="AMGX01000004">
    <property type="protein sequence ID" value="EXJ73358.1"/>
    <property type="molecule type" value="Genomic_DNA"/>
</dbReference>
<dbReference type="Proteomes" id="UP000019471">
    <property type="component" value="Unassembled WGS sequence"/>
</dbReference>
<keyword evidence="2" id="KW-1185">Reference proteome</keyword>
<organism evidence="1 2">
    <name type="scientific">Cladophialophora psammophila CBS 110553</name>
    <dbReference type="NCBI Taxonomy" id="1182543"/>
    <lineage>
        <taxon>Eukaryota</taxon>
        <taxon>Fungi</taxon>
        <taxon>Dikarya</taxon>
        <taxon>Ascomycota</taxon>
        <taxon>Pezizomycotina</taxon>
        <taxon>Eurotiomycetes</taxon>
        <taxon>Chaetothyriomycetidae</taxon>
        <taxon>Chaetothyriales</taxon>
        <taxon>Herpotrichiellaceae</taxon>
        <taxon>Cladophialophora</taxon>
    </lineage>
</organism>
<gene>
    <name evidence="1" type="ORF">A1O5_03118</name>
</gene>
<evidence type="ECO:0000313" key="1">
    <source>
        <dbReference type="EMBL" id="EXJ73358.1"/>
    </source>
</evidence>
<protein>
    <submittedName>
        <fullName evidence="1">Uncharacterized protein</fullName>
    </submittedName>
</protein>
<comment type="caution">
    <text evidence="1">The sequence shown here is derived from an EMBL/GenBank/DDBJ whole genome shotgun (WGS) entry which is preliminary data.</text>
</comment>
<reference evidence="1 2" key="1">
    <citation type="submission" date="2013-03" db="EMBL/GenBank/DDBJ databases">
        <title>The Genome Sequence of Cladophialophora psammophila CBS 110553.</title>
        <authorList>
            <consortium name="The Broad Institute Genomics Platform"/>
            <person name="Cuomo C."/>
            <person name="de Hoog S."/>
            <person name="Gorbushina A."/>
            <person name="Walker B."/>
            <person name="Young S.K."/>
            <person name="Zeng Q."/>
            <person name="Gargeya S."/>
            <person name="Fitzgerald M."/>
            <person name="Haas B."/>
            <person name="Abouelleil A."/>
            <person name="Allen A.W."/>
            <person name="Alvarado L."/>
            <person name="Arachchi H.M."/>
            <person name="Berlin A.M."/>
            <person name="Chapman S.B."/>
            <person name="Gainer-Dewar J."/>
            <person name="Goldberg J."/>
            <person name="Griggs A."/>
            <person name="Gujja S."/>
            <person name="Hansen M."/>
            <person name="Howarth C."/>
            <person name="Imamovic A."/>
            <person name="Ireland A."/>
            <person name="Larimer J."/>
            <person name="McCowan C."/>
            <person name="Murphy C."/>
            <person name="Pearson M."/>
            <person name="Poon T.W."/>
            <person name="Priest M."/>
            <person name="Roberts A."/>
            <person name="Saif S."/>
            <person name="Shea T."/>
            <person name="Sisk P."/>
            <person name="Sykes S."/>
            <person name="Wortman J."/>
            <person name="Nusbaum C."/>
            <person name="Birren B."/>
        </authorList>
    </citation>
    <scope>NUCLEOTIDE SEQUENCE [LARGE SCALE GENOMIC DNA]</scope>
    <source>
        <strain evidence="1 2">CBS 110553</strain>
    </source>
</reference>
<dbReference type="AlphaFoldDB" id="W9WZL9"/>
<dbReference type="HOGENOM" id="CLU_2399485_0_0_1"/>